<keyword evidence="1" id="KW-0812">Transmembrane</keyword>
<dbReference type="OrthoDB" id="9956779at2"/>
<dbReference type="EMBL" id="QCYK01000001">
    <property type="protein sequence ID" value="PUZ28224.1"/>
    <property type="molecule type" value="Genomic_DNA"/>
</dbReference>
<evidence type="ECO:0000313" key="3">
    <source>
        <dbReference type="Proteomes" id="UP000244450"/>
    </source>
</evidence>
<name>A0A2T7BKL8_9BACT</name>
<dbReference type="AlphaFoldDB" id="A0A2T7BKL8"/>
<feature type="transmembrane region" description="Helical" evidence="1">
    <location>
        <begin position="95"/>
        <end position="117"/>
    </location>
</feature>
<protein>
    <submittedName>
        <fullName evidence="2">Uncharacterized protein</fullName>
    </submittedName>
</protein>
<dbReference type="RefSeq" id="WP_108684864.1">
    <property type="nucleotide sequence ID" value="NZ_QCYK01000001.1"/>
</dbReference>
<evidence type="ECO:0000256" key="1">
    <source>
        <dbReference type="SAM" id="Phobius"/>
    </source>
</evidence>
<keyword evidence="3" id="KW-1185">Reference proteome</keyword>
<reference evidence="2 3" key="1">
    <citation type="submission" date="2018-04" db="EMBL/GenBank/DDBJ databases">
        <title>Chitinophaga fuyangensis sp. nov., isolated from soil in a chemical factory.</title>
        <authorList>
            <person name="Chen K."/>
        </authorList>
    </citation>
    <scope>NUCLEOTIDE SEQUENCE [LARGE SCALE GENOMIC DNA]</scope>
    <source>
        <strain evidence="2 3">LY-1</strain>
    </source>
</reference>
<keyword evidence="1" id="KW-0472">Membrane</keyword>
<keyword evidence="1" id="KW-1133">Transmembrane helix</keyword>
<feature type="transmembrane region" description="Helical" evidence="1">
    <location>
        <begin position="129"/>
        <end position="150"/>
    </location>
</feature>
<proteinExistence type="predicted"/>
<comment type="caution">
    <text evidence="2">The sequence shown here is derived from an EMBL/GenBank/DDBJ whole genome shotgun (WGS) entry which is preliminary data.</text>
</comment>
<feature type="transmembrane region" description="Helical" evidence="1">
    <location>
        <begin position="234"/>
        <end position="255"/>
    </location>
</feature>
<feature type="transmembrane region" description="Helical" evidence="1">
    <location>
        <begin position="187"/>
        <end position="206"/>
    </location>
</feature>
<accession>A0A2T7BKL8</accession>
<organism evidence="2 3">
    <name type="scientific">Chitinophaga parva</name>
    <dbReference type="NCBI Taxonomy" id="2169414"/>
    <lineage>
        <taxon>Bacteria</taxon>
        <taxon>Pseudomonadati</taxon>
        <taxon>Bacteroidota</taxon>
        <taxon>Chitinophagia</taxon>
        <taxon>Chitinophagales</taxon>
        <taxon>Chitinophagaceae</taxon>
        <taxon>Chitinophaga</taxon>
    </lineage>
</organism>
<gene>
    <name evidence="2" type="ORF">DCC81_01705</name>
</gene>
<sequence>MPETNRVRGAMRPLLLAGLFLLILLTVLCTPVGVHHYALLAGMPLLMLFWWTNTQHVASTFRYGMLFALLANFSQDISAIRLYEVRFDGTFLGFWLFMLPYLFTLFCVPVFLVYTLLQMRYRLPPRSRCNWVAIFGFVPITTMVVLTFVYNNGMNFTWNWINVLFIAYALLLFVLFESIVHGFSSPVAPGARLALVAGFVFVMLRYKLQFPSLPFGISLPVNWPENFVHYLQNIAIPLLLYVQNACLALLVYATARYLNSRVIP</sequence>
<evidence type="ECO:0000313" key="2">
    <source>
        <dbReference type="EMBL" id="PUZ28224.1"/>
    </source>
</evidence>
<dbReference type="Proteomes" id="UP000244450">
    <property type="component" value="Unassembled WGS sequence"/>
</dbReference>
<feature type="transmembrane region" description="Helical" evidence="1">
    <location>
        <begin position="156"/>
        <end position="175"/>
    </location>
</feature>